<dbReference type="InterPro" id="IPR029063">
    <property type="entry name" value="SAM-dependent_MTases_sf"/>
</dbReference>
<dbReference type="InterPro" id="IPR016461">
    <property type="entry name" value="COMT-like"/>
</dbReference>
<name>A0AAP0HC95_9MAGN</name>
<organism evidence="5 6">
    <name type="scientific">Stephania cephalantha</name>
    <dbReference type="NCBI Taxonomy" id="152367"/>
    <lineage>
        <taxon>Eukaryota</taxon>
        <taxon>Viridiplantae</taxon>
        <taxon>Streptophyta</taxon>
        <taxon>Embryophyta</taxon>
        <taxon>Tracheophyta</taxon>
        <taxon>Spermatophyta</taxon>
        <taxon>Magnoliopsida</taxon>
        <taxon>Ranunculales</taxon>
        <taxon>Menispermaceae</taxon>
        <taxon>Menispermoideae</taxon>
        <taxon>Cissampelideae</taxon>
        <taxon>Stephania</taxon>
    </lineage>
</organism>
<dbReference type="InterPro" id="IPR001077">
    <property type="entry name" value="COMT_C"/>
</dbReference>
<keyword evidence="1" id="KW-0489">Methyltransferase</keyword>
<proteinExistence type="predicted"/>
<dbReference type="GO" id="GO:0032259">
    <property type="term" value="P:methylation"/>
    <property type="evidence" value="ECO:0007669"/>
    <property type="project" value="UniProtKB-KW"/>
</dbReference>
<evidence type="ECO:0000256" key="2">
    <source>
        <dbReference type="ARBA" id="ARBA00022679"/>
    </source>
</evidence>
<keyword evidence="6" id="KW-1185">Reference proteome</keyword>
<dbReference type="AlphaFoldDB" id="A0AAP0HC95"/>
<evidence type="ECO:0000256" key="3">
    <source>
        <dbReference type="ARBA" id="ARBA00022691"/>
    </source>
</evidence>
<protein>
    <recommendedName>
        <fullName evidence="4">O-methyltransferase C-terminal domain-containing protein</fullName>
    </recommendedName>
</protein>
<dbReference type="Pfam" id="PF00891">
    <property type="entry name" value="Methyltransf_2"/>
    <property type="match status" value="1"/>
</dbReference>
<keyword evidence="2" id="KW-0808">Transferase</keyword>
<accession>A0AAP0HC95</accession>
<evidence type="ECO:0000313" key="6">
    <source>
        <dbReference type="Proteomes" id="UP001419268"/>
    </source>
</evidence>
<evidence type="ECO:0000313" key="5">
    <source>
        <dbReference type="EMBL" id="KAK9083023.1"/>
    </source>
</evidence>
<comment type="caution">
    <text evidence="5">The sequence shown here is derived from an EMBL/GenBank/DDBJ whole genome shotgun (WGS) entry which is preliminary data.</text>
</comment>
<gene>
    <name evidence="5" type="ORF">Scep_029494</name>
</gene>
<dbReference type="SUPFAM" id="SSF53335">
    <property type="entry name" value="S-adenosyl-L-methionine-dependent methyltransferases"/>
    <property type="match status" value="1"/>
</dbReference>
<sequence>MVVCLIREIVTVVPWLSRLGSERNRLAQDVILQASPQSAKGLPAPAAPWVLVITQVYPSPHLQTTVPELEPCIISQFGGRSPASHLHPSPHSNTILPASGPSVLLISHLHPSPHSQDVVWVPPVVGNEHDRFGVLHNWSDEECVKILKRCREATSSKGEGGKVIIVDIVIEIKESTHESTENQLMFDMEMVVEVNSGTERTKHEWSWFHHLQVYSLFGFKVCYSSVPLD</sequence>
<keyword evidence="3" id="KW-0949">S-adenosyl-L-methionine</keyword>
<evidence type="ECO:0000256" key="1">
    <source>
        <dbReference type="ARBA" id="ARBA00022603"/>
    </source>
</evidence>
<dbReference type="PROSITE" id="PS51683">
    <property type="entry name" value="SAM_OMT_II"/>
    <property type="match status" value="1"/>
</dbReference>
<dbReference type="GO" id="GO:0008171">
    <property type="term" value="F:O-methyltransferase activity"/>
    <property type="evidence" value="ECO:0007669"/>
    <property type="project" value="InterPro"/>
</dbReference>
<dbReference type="Proteomes" id="UP001419268">
    <property type="component" value="Unassembled WGS sequence"/>
</dbReference>
<reference evidence="5 6" key="1">
    <citation type="submission" date="2024-01" db="EMBL/GenBank/DDBJ databases">
        <title>Genome assemblies of Stephania.</title>
        <authorList>
            <person name="Yang L."/>
        </authorList>
    </citation>
    <scope>NUCLEOTIDE SEQUENCE [LARGE SCALE GENOMIC DNA]</scope>
    <source>
        <strain evidence="5">JXDWG</strain>
        <tissue evidence="5">Leaf</tissue>
    </source>
</reference>
<evidence type="ECO:0000259" key="4">
    <source>
        <dbReference type="Pfam" id="PF00891"/>
    </source>
</evidence>
<dbReference type="Gene3D" id="3.40.50.150">
    <property type="entry name" value="Vaccinia Virus protein VP39"/>
    <property type="match status" value="1"/>
</dbReference>
<feature type="domain" description="O-methyltransferase C-terminal" evidence="4">
    <location>
        <begin position="134"/>
        <end position="207"/>
    </location>
</feature>
<dbReference type="EMBL" id="JBBNAG010000013">
    <property type="protein sequence ID" value="KAK9083023.1"/>
    <property type="molecule type" value="Genomic_DNA"/>
</dbReference>
<dbReference type="PANTHER" id="PTHR11746">
    <property type="entry name" value="O-METHYLTRANSFERASE"/>
    <property type="match status" value="1"/>
</dbReference>